<feature type="compositionally biased region" description="Basic and acidic residues" evidence="11">
    <location>
        <begin position="957"/>
        <end position="974"/>
    </location>
</feature>
<dbReference type="InterPro" id="IPR010308">
    <property type="entry name" value="TRP_C"/>
</dbReference>
<evidence type="ECO:0000259" key="14">
    <source>
        <dbReference type="PROSITE" id="PS50178"/>
    </source>
</evidence>
<dbReference type="InterPro" id="IPR040241">
    <property type="entry name" value="TRP_Flc/Pkd2-like"/>
</dbReference>
<dbReference type="InterPro" id="IPR011011">
    <property type="entry name" value="Znf_FYVE_PHD"/>
</dbReference>
<feature type="region of interest" description="Disordered" evidence="11">
    <location>
        <begin position="21"/>
        <end position="53"/>
    </location>
</feature>
<dbReference type="GO" id="GO:0016020">
    <property type="term" value="C:membrane"/>
    <property type="evidence" value="ECO:0007669"/>
    <property type="project" value="UniProtKB-SubCell"/>
</dbReference>
<dbReference type="InterPro" id="IPR017455">
    <property type="entry name" value="Znf_FYVE-rel"/>
</dbReference>
<feature type="transmembrane region" description="Helical" evidence="12">
    <location>
        <begin position="556"/>
        <end position="576"/>
    </location>
</feature>
<feature type="compositionally biased region" description="Low complexity" evidence="11">
    <location>
        <begin position="1248"/>
        <end position="1269"/>
    </location>
</feature>
<keyword evidence="3 12" id="KW-0812">Transmembrane</keyword>
<feature type="region of interest" description="Disordered" evidence="11">
    <location>
        <begin position="1605"/>
        <end position="1645"/>
    </location>
</feature>
<dbReference type="PROSITE" id="PS50178">
    <property type="entry name" value="ZF_FYVE"/>
    <property type="match status" value="1"/>
</dbReference>
<keyword evidence="16" id="KW-1185">Reference proteome</keyword>
<comment type="caution">
    <text evidence="15">The sequence shown here is derived from an EMBL/GenBank/DDBJ whole genome shotgun (WGS) entry which is preliminary data.</text>
</comment>
<feature type="transmembrane region" description="Helical" evidence="12">
    <location>
        <begin position="62"/>
        <end position="82"/>
    </location>
</feature>
<feature type="compositionally biased region" description="Basic and acidic residues" evidence="11">
    <location>
        <begin position="927"/>
        <end position="946"/>
    </location>
</feature>
<dbReference type="GO" id="GO:0008270">
    <property type="term" value="F:zinc ion binding"/>
    <property type="evidence" value="ECO:0007669"/>
    <property type="project" value="UniProtKB-KW"/>
</dbReference>
<comment type="subcellular location">
    <subcellularLocation>
        <location evidence="1">Membrane</location>
        <topology evidence="1">Multi-pass membrane protein</topology>
    </subcellularLocation>
</comment>
<evidence type="ECO:0000256" key="2">
    <source>
        <dbReference type="ARBA" id="ARBA00010642"/>
    </source>
</evidence>
<feature type="transmembrane region" description="Helical" evidence="12">
    <location>
        <begin position="582"/>
        <end position="604"/>
    </location>
</feature>
<feature type="domain" description="RING-type" evidence="13">
    <location>
        <begin position="1726"/>
        <end position="1767"/>
    </location>
</feature>
<keyword evidence="7" id="KW-0862">Zinc</keyword>
<feature type="compositionally biased region" description="Basic and acidic residues" evidence="11">
    <location>
        <begin position="1288"/>
        <end position="1297"/>
    </location>
</feature>
<feature type="compositionally biased region" description="Low complexity" evidence="11">
    <location>
        <begin position="1204"/>
        <end position="1225"/>
    </location>
</feature>
<protein>
    <submittedName>
        <fullName evidence="15">Integral membrane protein</fullName>
    </submittedName>
</protein>
<feature type="region of interest" description="Disordered" evidence="11">
    <location>
        <begin position="1502"/>
        <end position="1567"/>
    </location>
</feature>
<dbReference type="PROSITE" id="PS50089">
    <property type="entry name" value="ZF_RING_2"/>
    <property type="match status" value="1"/>
</dbReference>
<evidence type="ECO:0000313" key="15">
    <source>
        <dbReference type="EMBL" id="GAD96231.1"/>
    </source>
</evidence>
<organism evidence="15 16">
    <name type="scientific">Byssochlamys spectabilis (strain No. 5 / NBRC 109023)</name>
    <name type="common">Paecilomyces variotii</name>
    <dbReference type="NCBI Taxonomy" id="1356009"/>
    <lineage>
        <taxon>Eukaryota</taxon>
        <taxon>Fungi</taxon>
        <taxon>Dikarya</taxon>
        <taxon>Ascomycota</taxon>
        <taxon>Pezizomycotina</taxon>
        <taxon>Eurotiomycetes</taxon>
        <taxon>Eurotiomycetidae</taxon>
        <taxon>Eurotiales</taxon>
        <taxon>Thermoascaceae</taxon>
        <taxon>Paecilomyces</taxon>
    </lineage>
</organism>
<sequence length="1769" mass="192331">MLTMDAGYDVEWEDTLHWGDSRSGSELQQAPCRQSRTTVVPRSQRDDNAFPRRRTARYHTGSLGILLLFLISLVSPVAGALMKFQNCLEKTIIDSNPLQLQFVPLNASVVYDTTSTLHTLNVTVYGNVSGLTTDQAYPAPDDPQWLNPNDTLGKIIDLSIPNNKYTTLFTKLNVLSFTPYDNASRFCSSVTQGECPLGPVFYANASDLSELRAFSIQHDMLTSYRFATIVPTLRVLSGDASSSDLACISMTITPDLGNTLGDSFTYVPLIILVAVGIATIVAAMYSPWGSTDPFRWTSNYGRDQDLLRLVTPGFADCLQYIQFVVLTGGLNLDYPGFYQPVVSQASWSTLMFNQSFVSQQEINPVQDGVYNINETYGMARLGQYVGMAEAKDIWPGMMIYLLVILGGVTALVQVAFALRWLYRQIANVPEEDLRAKNMPFTVGNAIRVVFNYLLLPLVSLSMFQLVVANHSPVVSVILAVVFILGLVGFAVWLIRLIVSTRPRSYLFDDLSTVLLYGPLYNTFSDDAAPFALIPVFLSFLRGVAIGAVQPSGIAQLVLLAICEVIFVLTLVAFRPFPSATSMNLYQACFAMVRFVVLLLSVTFVPSLGVTEGSRGWIGYVILFLHAIVLIFGFFLNALQTLVEVAVRLAGAGGYEGVATRGGLIKVFGMRQLSRRSPRTVTRQSMNSEAAILASMDDRRSAQFDGSRTRSLSGSSALLLNRGEFDLGTAQGRAHSRANSSGPYTPTSLGGSGTINSAGYQAMGNASPKVSPIVGMEMHDPYYRPPRPRRKTMEGGQSQLSRDAGNKQSNNSDVEDEILDGPSGATPAAAYLGASRDDPDFDDGRPVRKDYAVREVDFYYRVRGPALSHNTTRKLKTGPADPTGPVSSATGWFRSIFGGKTKEKNKGFEVVRSARAPPPGLFPPSEGQEFHEPYRDDPGARGPDEQRAGGISRPHSRQVSETDTSYHDSDGEDNTRPSAMQPPSLPRIDSGDGIELPGRAGSEGESQARSDDPGQPPVPRKSSKRLSYINTQLHDPARTSEAEDDTATPRPYDPPVNRSAPVHTPDSQTGRLPFGAREPSHRDRTASMSSTVASTASSGPNAVLDEHGRPRHTSVLGNFASDTRHDRPSSMGKVAQYRTQDHIHEASPEETSFRGSAAELTHSIYLYPIACATPALASLRGAVYDGPSSKRRRLVSSAALTGNQSSSSASLSSSSSSTSHRPPLSSFATAPSLRRFMSSQSSFLSDASSASVSSLPSGPAGSGPGSSRIPGSGGGTGSIPSSPGENEEEYRRQLERRRAASMAMERKRRLTGGLDDASRRRSLTISGPDPGSSSRIDLQHRPLPPPPPQTSEEDPAPGSSRSTAIDISSSPDASSRRATGAWPRTRRENDYMDYILPRWQPDDEVENCPICGTHFSFWYRKHHCRKCGRVVCSSCSPHRITIPRQFIVWPPDPNRRPASMFIPPSTAFVQGADFTVDGAQQSTPSGEDHLAFNPALGGGEEVRLCNPCVPDPNPDPPPGYGAVRSGSTASQSLHRPHHSMSAAADRDARRRRYGMLSQSEDSGSGLASYGGLGYTQGRYRALSYSDNHDSSPPVYASPRTFTGQASQFLGSFGSRPYPVHHRDSSQDDVASSSTGLRPRRSSRAYRPRVDERDICPICNHILPPRGPDGSEDAREAHVRECIEGHGRTGRSPPSGSPSTQPPPPMRMLGFTATEKDCVGHDGVPQECTICMEEYEVGQKLARLECLCKFHKSCIVEWFERKKECPVHKSG</sequence>
<dbReference type="HOGENOM" id="CLU_238871_0_0_1"/>
<dbReference type="SUPFAM" id="SSF57850">
    <property type="entry name" value="RING/U-box"/>
    <property type="match status" value="1"/>
</dbReference>
<dbReference type="SMART" id="SM00064">
    <property type="entry name" value="FYVE"/>
    <property type="match status" value="1"/>
</dbReference>
<evidence type="ECO:0000256" key="11">
    <source>
        <dbReference type="SAM" id="MobiDB-lite"/>
    </source>
</evidence>
<dbReference type="InterPro" id="IPR013083">
    <property type="entry name" value="Znf_RING/FYVE/PHD"/>
</dbReference>
<feature type="region of interest" description="Disordered" evidence="11">
    <location>
        <begin position="869"/>
        <end position="1129"/>
    </location>
</feature>
<dbReference type="Pfam" id="PF13639">
    <property type="entry name" value="zf-RING_2"/>
    <property type="match status" value="1"/>
</dbReference>
<dbReference type="Pfam" id="PF01363">
    <property type="entry name" value="FYVE"/>
    <property type="match status" value="1"/>
</dbReference>
<dbReference type="Pfam" id="PF06011">
    <property type="entry name" value="TRP"/>
    <property type="match status" value="1"/>
</dbReference>
<feature type="transmembrane region" description="Helical" evidence="12">
    <location>
        <begin position="616"/>
        <end position="638"/>
    </location>
</feature>
<evidence type="ECO:0000256" key="10">
    <source>
        <dbReference type="PROSITE-ProRule" id="PRU00175"/>
    </source>
</evidence>
<dbReference type="Gene3D" id="3.30.40.10">
    <property type="entry name" value="Zinc/RING finger domain, C3HC4 (zinc finger)"/>
    <property type="match status" value="2"/>
</dbReference>
<comment type="similarity">
    <text evidence="2">Belongs to the transient receptor potential (TRP) ion channel family.</text>
</comment>
<dbReference type="eggNOG" id="KOG1729">
    <property type="taxonomic scope" value="Eukaryota"/>
</dbReference>
<keyword evidence="4" id="KW-0479">Metal-binding</keyword>
<name>V5G2J7_BYSSN</name>
<evidence type="ECO:0000256" key="6">
    <source>
        <dbReference type="ARBA" id="ARBA00022771"/>
    </source>
</evidence>
<feature type="compositionally biased region" description="Polar residues" evidence="11">
    <location>
        <begin position="794"/>
        <end position="811"/>
    </location>
</feature>
<keyword evidence="9 12" id="KW-0472">Membrane</keyword>
<feature type="transmembrane region" description="Helical" evidence="12">
    <location>
        <begin position="442"/>
        <end position="467"/>
    </location>
</feature>
<dbReference type="SMART" id="SM01320">
    <property type="entry name" value="TRP_N"/>
    <property type="match status" value="1"/>
</dbReference>
<evidence type="ECO:0000256" key="3">
    <source>
        <dbReference type="ARBA" id="ARBA00022692"/>
    </source>
</evidence>
<dbReference type="GO" id="GO:0055085">
    <property type="term" value="P:transmembrane transport"/>
    <property type="evidence" value="ECO:0007669"/>
    <property type="project" value="TreeGrafter"/>
</dbReference>
<feature type="region of interest" description="Disordered" evidence="11">
    <location>
        <begin position="1193"/>
        <end position="1226"/>
    </location>
</feature>
<feature type="compositionally biased region" description="Basic and acidic residues" evidence="11">
    <location>
        <begin position="834"/>
        <end position="846"/>
    </location>
</feature>
<feature type="region of interest" description="Disordered" evidence="11">
    <location>
        <begin position="1248"/>
        <end position="1383"/>
    </location>
</feature>
<dbReference type="PANTHER" id="PTHR31145">
    <property type="entry name" value="INTEGRAL MEMBRANE PROTEIN (AFU_ORTHOLOGUE AFUA_7G01610)"/>
    <property type="match status" value="1"/>
</dbReference>
<feature type="transmembrane region" description="Helical" evidence="12">
    <location>
        <begin position="266"/>
        <end position="285"/>
    </location>
</feature>
<dbReference type="InterPro" id="IPR000306">
    <property type="entry name" value="Znf_FYVE"/>
</dbReference>
<reference evidence="16" key="1">
    <citation type="journal article" date="2014" name="Genome Announc.">
        <title>Draft genome sequence of the formaldehyde-resistant fungus Byssochlamys spectabilis No. 5 (anamorph Paecilomyces variotii No. 5) (NBRC109023).</title>
        <authorList>
            <person name="Oka T."/>
            <person name="Ekino K."/>
            <person name="Fukuda K."/>
            <person name="Nomura Y."/>
        </authorList>
    </citation>
    <scope>NUCLEOTIDE SEQUENCE [LARGE SCALE GENOMIC DNA]</scope>
    <source>
        <strain evidence="16">No. 5 / NBRC 109023</strain>
    </source>
</reference>
<keyword evidence="6 10" id="KW-0863">Zinc-finger</keyword>
<evidence type="ECO:0000256" key="4">
    <source>
        <dbReference type="ARBA" id="ARBA00022723"/>
    </source>
</evidence>
<evidence type="ECO:0000256" key="7">
    <source>
        <dbReference type="ARBA" id="ARBA00022833"/>
    </source>
</evidence>
<feature type="domain" description="FYVE-type" evidence="14">
    <location>
        <begin position="1401"/>
        <end position="1512"/>
    </location>
</feature>
<evidence type="ECO:0000256" key="8">
    <source>
        <dbReference type="ARBA" id="ARBA00022989"/>
    </source>
</evidence>
<evidence type="ECO:0000259" key="13">
    <source>
        <dbReference type="PROSITE" id="PS50089"/>
    </source>
</evidence>
<feature type="compositionally biased region" description="Basic and acidic residues" evidence="11">
    <location>
        <begin position="899"/>
        <end position="908"/>
    </location>
</feature>
<evidence type="ECO:0000313" key="16">
    <source>
        <dbReference type="Proteomes" id="UP000018001"/>
    </source>
</evidence>
<feature type="region of interest" description="Disordered" evidence="11">
    <location>
        <begin position="1683"/>
        <end position="1705"/>
    </location>
</feature>
<dbReference type="InParanoid" id="V5G2J7"/>
<feature type="compositionally biased region" description="Low complexity" evidence="11">
    <location>
        <begin position="1358"/>
        <end position="1378"/>
    </location>
</feature>
<dbReference type="PANTHER" id="PTHR31145:SF6">
    <property type="entry name" value="INTEGRAL MEMBRANE PROTEIN (AFU_ORTHOLOGUE AFUA_7G01610)"/>
    <property type="match status" value="1"/>
</dbReference>
<dbReference type="CDD" id="cd16489">
    <property type="entry name" value="mRING-CH-C4HC2H_ZNRF"/>
    <property type="match status" value="1"/>
</dbReference>
<dbReference type="EMBL" id="BAUL01000158">
    <property type="protein sequence ID" value="GAD96231.1"/>
    <property type="molecule type" value="Genomic_DNA"/>
</dbReference>
<feature type="compositionally biased region" description="Polar residues" evidence="11">
    <location>
        <begin position="736"/>
        <end position="751"/>
    </location>
</feature>
<keyword evidence="8 12" id="KW-1133">Transmembrane helix</keyword>
<proteinExistence type="inferred from homology"/>
<evidence type="ECO:0000256" key="9">
    <source>
        <dbReference type="ARBA" id="ARBA00023136"/>
    </source>
</evidence>
<accession>V5G2J7</accession>
<feature type="transmembrane region" description="Helical" evidence="12">
    <location>
        <begin position="306"/>
        <end position="330"/>
    </location>
</feature>
<dbReference type="InterPro" id="IPR001841">
    <property type="entry name" value="Znf_RING"/>
</dbReference>
<feature type="region of interest" description="Disordered" evidence="11">
    <location>
        <begin position="776"/>
        <end position="846"/>
    </location>
</feature>
<feature type="compositionally biased region" description="Low complexity" evidence="11">
    <location>
        <begin position="1085"/>
        <end position="1097"/>
    </location>
</feature>
<evidence type="ECO:0000256" key="1">
    <source>
        <dbReference type="ARBA" id="ARBA00004141"/>
    </source>
</evidence>
<dbReference type="Pfam" id="PF14558">
    <property type="entry name" value="TRP_N"/>
    <property type="match status" value="1"/>
</dbReference>
<dbReference type="SMART" id="SM00184">
    <property type="entry name" value="RING"/>
    <property type="match status" value="1"/>
</dbReference>
<dbReference type="InterPro" id="IPR032800">
    <property type="entry name" value="TRP_N"/>
</dbReference>
<feature type="compositionally biased region" description="Pro residues" evidence="11">
    <location>
        <begin position="1508"/>
        <end position="1518"/>
    </location>
</feature>
<dbReference type="SUPFAM" id="SSF57903">
    <property type="entry name" value="FYVE/PHD zinc finger"/>
    <property type="match status" value="1"/>
</dbReference>
<feature type="compositionally biased region" description="Basic residues" evidence="11">
    <location>
        <begin position="1636"/>
        <end position="1645"/>
    </location>
</feature>
<keyword evidence="5" id="KW-0732">Signal</keyword>
<evidence type="ECO:0000256" key="12">
    <source>
        <dbReference type="SAM" id="Phobius"/>
    </source>
</evidence>
<dbReference type="OrthoDB" id="5312224at2759"/>
<gene>
    <name evidence="15" type="ORF">PVAR5_4881</name>
</gene>
<feature type="transmembrane region" description="Helical" evidence="12">
    <location>
        <begin position="473"/>
        <end position="498"/>
    </location>
</feature>
<feature type="compositionally biased region" description="Low complexity" evidence="11">
    <location>
        <begin position="1688"/>
        <end position="1697"/>
    </location>
</feature>
<feature type="transmembrane region" description="Helical" evidence="12">
    <location>
        <begin position="397"/>
        <end position="421"/>
    </location>
</feature>
<evidence type="ECO:0000256" key="5">
    <source>
        <dbReference type="ARBA" id="ARBA00022729"/>
    </source>
</evidence>
<dbReference type="Proteomes" id="UP000018001">
    <property type="component" value="Unassembled WGS sequence"/>
</dbReference>
<feature type="compositionally biased region" description="Polar residues" evidence="11">
    <location>
        <begin position="22"/>
        <end position="41"/>
    </location>
</feature>
<feature type="region of interest" description="Disordered" evidence="11">
    <location>
        <begin position="730"/>
        <end position="751"/>
    </location>
</feature>